<feature type="region of interest" description="Disordered" evidence="9">
    <location>
        <begin position="1"/>
        <end position="20"/>
    </location>
</feature>
<proteinExistence type="inferred from homology"/>
<evidence type="ECO:0000313" key="10">
    <source>
        <dbReference type="EMBL" id="PIP33515.1"/>
    </source>
</evidence>
<keyword evidence="5 7" id="KW-0687">Ribonucleoprotein</keyword>
<evidence type="ECO:0000256" key="5">
    <source>
        <dbReference type="ARBA" id="ARBA00023274"/>
    </source>
</evidence>
<dbReference type="Pfam" id="PF00411">
    <property type="entry name" value="Ribosomal_S11"/>
    <property type="match status" value="1"/>
</dbReference>
<dbReference type="InterPro" id="IPR036967">
    <property type="entry name" value="Ribosomal_uS11_sf"/>
</dbReference>
<evidence type="ECO:0000256" key="8">
    <source>
        <dbReference type="RuleBase" id="RU003629"/>
    </source>
</evidence>
<comment type="subunit">
    <text evidence="7">Part of the 30S ribosomal subunit. Interacts with proteins S7 and S18. Binds to IF-3.</text>
</comment>
<dbReference type="Proteomes" id="UP000230729">
    <property type="component" value="Unassembled WGS sequence"/>
</dbReference>
<dbReference type="PANTHER" id="PTHR11759">
    <property type="entry name" value="40S RIBOSOMAL PROTEIN S14/30S RIBOSOMAL PROTEIN S11"/>
    <property type="match status" value="1"/>
</dbReference>
<evidence type="ECO:0000256" key="1">
    <source>
        <dbReference type="ARBA" id="ARBA00006194"/>
    </source>
</evidence>
<keyword evidence="4 7" id="KW-0689">Ribosomal protein</keyword>
<dbReference type="AlphaFoldDB" id="A0A2G9ZK19"/>
<gene>
    <name evidence="7" type="primary">rpsK</name>
    <name evidence="10" type="ORF">COX22_03815</name>
</gene>
<dbReference type="InterPro" id="IPR018102">
    <property type="entry name" value="Ribosomal_uS11_CS"/>
</dbReference>
<organism evidence="10 11">
    <name type="scientific">Candidatus Falkowbacteria bacterium CG23_combo_of_CG06-09_8_20_14_all_49_15</name>
    <dbReference type="NCBI Taxonomy" id="1974572"/>
    <lineage>
        <taxon>Bacteria</taxon>
        <taxon>Candidatus Falkowiibacteriota</taxon>
    </lineage>
</organism>
<keyword evidence="2 7" id="KW-0699">rRNA-binding</keyword>
<comment type="caution">
    <text evidence="10">The sequence shown here is derived from an EMBL/GenBank/DDBJ whole genome shotgun (WGS) entry which is preliminary data.</text>
</comment>
<dbReference type="InterPro" id="IPR019981">
    <property type="entry name" value="Ribosomal_uS11_bac-type"/>
</dbReference>
<dbReference type="GO" id="GO:0019843">
    <property type="term" value="F:rRNA binding"/>
    <property type="evidence" value="ECO:0007669"/>
    <property type="project" value="UniProtKB-UniRule"/>
</dbReference>
<reference evidence="10 11" key="1">
    <citation type="submission" date="2017-09" db="EMBL/GenBank/DDBJ databases">
        <title>Depth-based differentiation of microbial function through sediment-hosted aquifers and enrichment of novel symbionts in the deep terrestrial subsurface.</title>
        <authorList>
            <person name="Probst A.J."/>
            <person name="Ladd B."/>
            <person name="Jarett J.K."/>
            <person name="Geller-Mcgrath D.E."/>
            <person name="Sieber C.M."/>
            <person name="Emerson J.B."/>
            <person name="Anantharaman K."/>
            <person name="Thomas B.C."/>
            <person name="Malmstrom R."/>
            <person name="Stieglmeier M."/>
            <person name="Klingl A."/>
            <person name="Woyke T."/>
            <person name="Ryan C.M."/>
            <person name="Banfield J.F."/>
        </authorList>
    </citation>
    <scope>NUCLEOTIDE SEQUENCE [LARGE SCALE GENOMIC DNA]</scope>
    <source>
        <strain evidence="10">CG23_combo_of_CG06-09_8_20_14_all_49_15</strain>
    </source>
</reference>
<dbReference type="GO" id="GO:0005840">
    <property type="term" value="C:ribosome"/>
    <property type="evidence" value="ECO:0007669"/>
    <property type="project" value="UniProtKB-KW"/>
</dbReference>
<evidence type="ECO:0000256" key="3">
    <source>
        <dbReference type="ARBA" id="ARBA00022884"/>
    </source>
</evidence>
<dbReference type="GO" id="GO:0006412">
    <property type="term" value="P:translation"/>
    <property type="evidence" value="ECO:0007669"/>
    <property type="project" value="UniProtKB-UniRule"/>
</dbReference>
<evidence type="ECO:0000256" key="7">
    <source>
        <dbReference type="HAMAP-Rule" id="MF_01310"/>
    </source>
</evidence>
<sequence>MTDSQKNSPNAIKEEAKALEQKSTSAISEAIKAELSPEKPGVDESELALKKLQSDNELPDEIKQKLEKRKQERLKSLAKSKKKKKKSVRQVPMGKVFVNATYNNTIVSITDMTGNVIAWASAGVAGFKGPKKSTPYAAQIITRIAVDRAKEYGFREANVFINGVGTGRESAVRALFANGINVNMIKDITPIPHNGCRVRKARRV</sequence>
<dbReference type="GO" id="GO:1990904">
    <property type="term" value="C:ribonucleoprotein complex"/>
    <property type="evidence" value="ECO:0007669"/>
    <property type="project" value="UniProtKB-KW"/>
</dbReference>
<dbReference type="InterPro" id="IPR001971">
    <property type="entry name" value="Ribosomal_uS11"/>
</dbReference>
<evidence type="ECO:0000256" key="6">
    <source>
        <dbReference type="ARBA" id="ARBA00035160"/>
    </source>
</evidence>
<evidence type="ECO:0000256" key="9">
    <source>
        <dbReference type="SAM" id="MobiDB-lite"/>
    </source>
</evidence>
<comment type="similarity">
    <text evidence="1 7 8">Belongs to the universal ribosomal protein uS11 family.</text>
</comment>
<dbReference type="SUPFAM" id="SSF53137">
    <property type="entry name" value="Translational machinery components"/>
    <property type="match status" value="1"/>
</dbReference>
<dbReference type="EMBL" id="PCSD01000094">
    <property type="protein sequence ID" value="PIP33515.1"/>
    <property type="molecule type" value="Genomic_DNA"/>
</dbReference>
<protein>
    <recommendedName>
        <fullName evidence="6 7">Small ribosomal subunit protein uS11</fullName>
    </recommendedName>
</protein>
<dbReference type="Gene3D" id="3.30.420.80">
    <property type="entry name" value="Ribosomal protein S11"/>
    <property type="match status" value="1"/>
</dbReference>
<evidence type="ECO:0000256" key="2">
    <source>
        <dbReference type="ARBA" id="ARBA00022730"/>
    </source>
</evidence>
<dbReference type="GO" id="GO:0003735">
    <property type="term" value="F:structural constituent of ribosome"/>
    <property type="evidence" value="ECO:0007669"/>
    <property type="project" value="InterPro"/>
</dbReference>
<dbReference type="NCBIfam" id="NF003698">
    <property type="entry name" value="PRK05309.1"/>
    <property type="match status" value="1"/>
</dbReference>
<evidence type="ECO:0000256" key="4">
    <source>
        <dbReference type="ARBA" id="ARBA00022980"/>
    </source>
</evidence>
<dbReference type="PROSITE" id="PS00054">
    <property type="entry name" value="RIBOSOMAL_S11"/>
    <property type="match status" value="1"/>
</dbReference>
<name>A0A2G9ZK19_9BACT</name>
<feature type="compositionally biased region" description="Polar residues" evidence="9">
    <location>
        <begin position="1"/>
        <end position="10"/>
    </location>
</feature>
<keyword evidence="3 7" id="KW-0694">RNA-binding</keyword>
<evidence type="ECO:0000313" key="11">
    <source>
        <dbReference type="Proteomes" id="UP000230729"/>
    </source>
</evidence>
<dbReference type="NCBIfam" id="TIGR03632">
    <property type="entry name" value="uS11_bact"/>
    <property type="match status" value="1"/>
</dbReference>
<comment type="function">
    <text evidence="7">Located on the platform of the 30S subunit, it bridges several disparate RNA helices of the 16S rRNA. Forms part of the Shine-Dalgarno cleft in the 70S ribosome.</text>
</comment>
<accession>A0A2G9ZK19</accession>
<dbReference type="HAMAP" id="MF_01310">
    <property type="entry name" value="Ribosomal_uS11"/>
    <property type="match status" value="1"/>
</dbReference>